<accession>A0A4Y9ZGB3</accession>
<dbReference type="InterPro" id="IPR008906">
    <property type="entry name" value="HATC_C_dom"/>
</dbReference>
<sequence length="523" mass="59839">MKSHSGINLVEAFVQIMEEFGISEKLLSITCDNASSNDSMINELSKLIDGFPGEVNRTRCFVHIVNLIAKSLLKQFNVPKKKADEMLSSAEKELWELAEDLDLEERQTRVDELLQVDAGTDVEVDDEEGFVDEREMMSTDEREDLEKSILPVKFVLTKLRKISYKIIHSTTILLPAWKATLTDLKLPIRMIPHNVATHWNSTYDMLMFALQYKKAVRTIVGDTHLGLEKYELTAHEWQIAEQLRDVLHILKDATLFFSRATPNLATVIPTMDHIDHRLATDSLDPKFNAAIRASLTMAKKTLNHYYDLTDSSEVYRIAMVLHPCHKLEYFKNANWETDWINTACDLVQDEYKRSYASLEVPADDKELAIQEVEVVSSSTQVPNIFDVLPALSAPQPNPERNELDRYLSTDTEHVENVFTWWLDWRDQFPRLSRMAIDYLTIPATSVAVERVFSRGHLLLSHIRNRLSAQTTRALLCLGDWSLLGLIKDTDVLKVANMADVPQEEEVADGEYEMVDGWDNINLA</sequence>
<dbReference type="Pfam" id="PF05699">
    <property type="entry name" value="Dimer_Tnp_hAT"/>
    <property type="match status" value="1"/>
</dbReference>
<dbReference type="GO" id="GO:0046983">
    <property type="term" value="F:protein dimerization activity"/>
    <property type="evidence" value="ECO:0007669"/>
    <property type="project" value="InterPro"/>
</dbReference>
<gene>
    <name evidence="8" type="ORF">EWM64_g10802</name>
</gene>
<keyword evidence="9" id="KW-1185">Reference proteome</keyword>
<dbReference type="PANTHER" id="PTHR46481:SF10">
    <property type="entry name" value="ZINC FINGER BED DOMAIN-CONTAINING PROTEIN 39"/>
    <property type="match status" value="1"/>
</dbReference>
<dbReference type="InterPro" id="IPR052035">
    <property type="entry name" value="ZnF_BED_domain_contain"/>
</dbReference>
<keyword evidence="2" id="KW-0479">Metal-binding</keyword>
<organism evidence="8 9">
    <name type="scientific">Hericium alpestre</name>
    <dbReference type="NCBI Taxonomy" id="135208"/>
    <lineage>
        <taxon>Eukaryota</taxon>
        <taxon>Fungi</taxon>
        <taxon>Dikarya</taxon>
        <taxon>Basidiomycota</taxon>
        <taxon>Agaricomycotina</taxon>
        <taxon>Agaricomycetes</taxon>
        <taxon>Russulales</taxon>
        <taxon>Hericiaceae</taxon>
        <taxon>Hericium</taxon>
    </lineage>
</organism>
<evidence type="ECO:0000259" key="7">
    <source>
        <dbReference type="Pfam" id="PF05699"/>
    </source>
</evidence>
<evidence type="ECO:0000313" key="9">
    <source>
        <dbReference type="Proteomes" id="UP000298061"/>
    </source>
</evidence>
<evidence type="ECO:0000256" key="5">
    <source>
        <dbReference type="ARBA" id="ARBA00023242"/>
    </source>
</evidence>
<dbReference type="Proteomes" id="UP000298061">
    <property type="component" value="Unassembled WGS sequence"/>
</dbReference>
<keyword evidence="5" id="KW-0539">Nucleus</keyword>
<dbReference type="SUPFAM" id="SSF53098">
    <property type="entry name" value="Ribonuclease H-like"/>
    <property type="match status" value="1"/>
</dbReference>
<proteinExistence type="predicted"/>
<name>A0A4Y9ZGB3_9AGAM</name>
<evidence type="ECO:0000256" key="1">
    <source>
        <dbReference type="ARBA" id="ARBA00004123"/>
    </source>
</evidence>
<dbReference type="PANTHER" id="PTHR46481">
    <property type="entry name" value="ZINC FINGER BED DOMAIN-CONTAINING PROTEIN 4"/>
    <property type="match status" value="1"/>
</dbReference>
<evidence type="ECO:0000256" key="4">
    <source>
        <dbReference type="ARBA" id="ARBA00022833"/>
    </source>
</evidence>
<evidence type="ECO:0000256" key="3">
    <source>
        <dbReference type="ARBA" id="ARBA00022771"/>
    </source>
</evidence>
<comment type="caution">
    <text evidence="8">The sequence shown here is derived from an EMBL/GenBank/DDBJ whole genome shotgun (WGS) entry which is preliminary data.</text>
</comment>
<reference evidence="8 9" key="1">
    <citation type="submission" date="2019-02" db="EMBL/GenBank/DDBJ databases">
        <title>Genome sequencing of the rare red list fungi Hericium alpestre (H. flagellum).</title>
        <authorList>
            <person name="Buettner E."/>
            <person name="Kellner H."/>
        </authorList>
    </citation>
    <scope>NUCLEOTIDE SEQUENCE [LARGE SCALE GENOMIC DNA]</scope>
    <source>
        <strain evidence="8 9">DSM 108284</strain>
    </source>
</reference>
<dbReference type="AlphaFoldDB" id="A0A4Y9ZGB3"/>
<dbReference type="InterPro" id="IPR012337">
    <property type="entry name" value="RNaseH-like_sf"/>
</dbReference>
<keyword evidence="6" id="KW-0175">Coiled coil</keyword>
<dbReference type="OrthoDB" id="3359487at2759"/>
<dbReference type="GO" id="GO:0008270">
    <property type="term" value="F:zinc ion binding"/>
    <property type="evidence" value="ECO:0007669"/>
    <property type="project" value="UniProtKB-KW"/>
</dbReference>
<dbReference type="GO" id="GO:0005634">
    <property type="term" value="C:nucleus"/>
    <property type="evidence" value="ECO:0007669"/>
    <property type="project" value="UniProtKB-SubCell"/>
</dbReference>
<comment type="subcellular location">
    <subcellularLocation>
        <location evidence="1">Nucleus</location>
    </subcellularLocation>
</comment>
<dbReference type="EMBL" id="SFCI01003166">
    <property type="protein sequence ID" value="TFY73210.1"/>
    <property type="molecule type" value="Genomic_DNA"/>
</dbReference>
<keyword evidence="3" id="KW-0863">Zinc-finger</keyword>
<feature type="domain" description="HAT C-terminal dimerisation" evidence="7">
    <location>
        <begin position="402"/>
        <end position="480"/>
    </location>
</feature>
<protein>
    <recommendedName>
        <fullName evidence="7">HAT C-terminal dimerisation domain-containing protein</fullName>
    </recommendedName>
</protein>
<evidence type="ECO:0000256" key="2">
    <source>
        <dbReference type="ARBA" id="ARBA00022723"/>
    </source>
</evidence>
<feature type="coiled-coil region" evidence="6">
    <location>
        <begin position="80"/>
        <end position="107"/>
    </location>
</feature>
<keyword evidence="4" id="KW-0862">Zinc</keyword>
<evidence type="ECO:0000313" key="8">
    <source>
        <dbReference type="EMBL" id="TFY73210.1"/>
    </source>
</evidence>
<evidence type="ECO:0000256" key="6">
    <source>
        <dbReference type="SAM" id="Coils"/>
    </source>
</evidence>